<keyword evidence="1" id="KW-0812">Transmembrane</keyword>
<dbReference type="Proteomes" id="UP000095283">
    <property type="component" value="Unplaced"/>
</dbReference>
<feature type="transmembrane region" description="Helical" evidence="1">
    <location>
        <begin position="42"/>
        <end position="63"/>
    </location>
</feature>
<name>A0A1I7XMH7_HETBA</name>
<accession>A0A1I7XMH7</accession>
<keyword evidence="1" id="KW-0472">Membrane</keyword>
<dbReference type="SUPFAM" id="SSF49329">
    <property type="entry name" value="Cu,Zn superoxide dismutase-like"/>
    <property type="match status" value="1"/>
</dbReference>
<dbReference type="InterPro" id="IPR036423">
    <property type="entry name" value="SOD-like_Cu/Zn_dom_sf"/>
</dbReference>
<dbReference type="GO" id="GO:0046872">
    <property type="term" value="F:metal ion binding"/>
    <property type="evidence" value="ECO:0007669"/>
    <property type="project" value="InterPro"/>
</dbReference>
<protein>
    <submittedName>
        <fullName evidence="3">Superoxide dismutase</fullName>
    </submittedName>
</protein>
<evidence type="ECO:0000256" key="1">
    <source>
        <dbReference type="SAM" id="Phobius"/>
    </source>
</evidence>
<proteinExistence type="predicted"/>
<evidence type="ECO:0000313" key="3">
    <source>
        <dbReference type="WBParaSite" id="Hba_18517"/>
    </source>
</evidence>
<reference evidence="3" key="1">
    <citation type="submission" date="2016-11" db="UniProtKB">
        <authorList>
            <consortium name="WormBaseParasite"/>
        </authorList>
    </citation>
    <scope>IDENTIFICATION</scope>
</reference>
<keyword evidence="2" id="KW-1185">Reference proteome</keyword>
<sequence length="96" mass="10607">MTGLPRGDHAVVIHQFGDVGDGCTRIGPPFRGALRPPTLGDIYGMFTFPRSLNLYVFFLIIILSGSQVRSGLFDRKDLLLVELLDSLREHGNDHIG</sequence>
<dbReference type="Gene3D" id="2.60.40.200">
    <property type="entry name" value="Superoxide dismutase, copper/zinc binding domain"/>
    <property type="match status" value="1"/>
</dbReference>
<evidence type="ECO:0000313" key="2">
    <source>
        <dbReference type="Proteomes" id="UP000095283"/>
    </source>
</evidence>
<keyword evidence="1" id="KW-1133">Transmembrane helix</keyword>
<dbReference type="AlphaFoldDB" id="A0A1I7XMH7"/>
<dbReference type="GO" id="GO:0006801">
    <property type="term" value="P:superoxide metabolic process"/>
    <property type="evidence" value="ECO:0007669"/>
    <property type="project" value="InterPro"/>
</dbReference>
<organism evidence="2 3">
    <name type="scientific">Heterorhabditis bacteriophora</name>
    <name type="common">Entomopathogenic nematode worm</name>
    <dbReference type="NCBI Taxonomy" id="37862"/>
    <lineage>
        <taxon>Eukaryota</taxon>
        <taxon>Metazoa</taxon>
        <taxon>Ecdysozoa</taxon>
        <taxon>Nematoda</taxon>
        <taxon>Chromadorea</taxon>
        <taxon>Rhabditida</taxon>
        <taxon>Rhabditina</taxon>
        <taxon>Rhabditomorpha</taxon>
        <taxon>Strongyloidea</taxon>
        <taxon>Heterorhabditidae</taxon>
        <taxon>Heterorhabditis</taxon>
    </lineage>
</organism>
<dbReference type="WBParaSite" id="Hba_18517">
    <property type="protein sequence ID" value="Hba_18517"/>
    <property type="gene ID" value="Hba_18517"/>
</dbReference>